<evidence type="ECO:0000256" key="1">
    <source>
        <dbReference type="ARBA" id="ARBA00022801"/>
    </source>
</evidence>
<name>A0ABT0L5P1_9GAMM</name>
<dbReference type="InterPro" id="IPR029058">
    <property type="entry name" value="AB_hydrolase_fold"/>
</dbReference>
<accession>A0ABT0L5P1</accession>
<gene>
    <name evidence="3" type="ORF">L2764_00485</name>
</gene>
<dbReference type="InterPro" id="IPR000073">
    <property type="entry name" value="AB_hydrolase_1"/>
</dbReference>
<reference evidence="3 4" key="1">
    <citation type="submission" date="2022-01" db="EMBL/GenBank/DDBJ databases">
        <title>Whole genome-based taxonomy of the Shewanellaceae.</title>
        <authorList>
            <person name="Martin-Rodriguez A.J."/>
        </authorList>
    </citation>
    <scope>NUCLEOTIDE SEQUENCE [LARGE SCALE GENOMIC DNA]</scope>
    <source>
        <strain evidence="3 4">DSM 17177</strain>
    </source>
</reference>
<dbReference type="PANTHER" id="PTHR43798">
    <property type="entry name" value="MONOACYLGLYCEROL LIPASE"/>
    <property type="match status" value="1"/>
</dbReference>
<comment type="caution">
    <text evidence="3">The sequence shown here is derived from an EMBL/GenBank/DDBJ whole genome shotgun (WGS) entry which is preliminary data.</text>
</comment>
<dbReference type="EMBL" id="JAKIKS010000001">
    <property type="protein sequence ID" value="MCL1122996.1"/>
    <property type="molecule type" value="Genomic_DNA"/>
</dbReference>
<dbReference type="Gene3D" id="3.40.50.1820">
    <property type="entry name" value="alpha/beta hydrolase"/>
    <property type="match status" value="1"/>
</dbReference>
<proteinExistence type="predicted"/>
<evidence type="ECO:0000259" key="2">
    <source>
        <dbReference type="Pfam" id="PF00561"/>
    </source>
</evidence>
<sequence>MGLADKESHYFYTNDGVKLHYLDKGEGQVIVMLPSWSQSVEQYHYQIQTLSQKYRTIALDMRGHGLSQQVEYGYKVYRLAKDVDELLVHLSLDNVVLLGHALGAAVILCYWDLFGSDKISKLILVERVAALVSNPEWTPQEIADFGPLVDPDSAMEIYNTLISAKGDNYKAILLNHQMSSKMPAKEKQWLIQNSINFPGKLAAALIYNHFHQDWRDVIPRITVPTLIVGGRASPTSVSSQEWMHQQIKGSQLVIFDEEEGGKHFMFIEGADQFNHLVDEFMKAH</sequence>
<dbReference type="PANTHER" id="PTHR43798:SF31">
    <property type="entry name" value="AB HYDROLASE SUPERFAMILY PROTEIN YCLE"/>
    <property type="match status" value="1"/>
</dbReference>
<dbReference type="Proteomes" id="UP001203423">
    <property type="component" value="Unassembled WGS sequence"/>
</dbReference>
<feature type="domain" description="AB hydrolase-1" evidence="2">
    <location>
        <begin position="29"/>
        <end position="269"/>
    </location>
</feature>
<evidence type="ECO:0000313" key="3">
    <source>
        <dbReference type="EMBL" id="MCL1122996.1"/>
    </source>
</evidence>
<dbReference type="GO" id="GO:0016787">
    <property type="term" value="F:hydrolase activity"/>
    <property type="evidence" value="ECO:0007669"/>
    <property type="project" value="UniProtKB-KW"/>
</dbReference>
<keyword evidence="4" id="KW-1185">Reference proteome</keyword>
<dbReference type="RefSeq" id="WP_248938277.1">
    <property type="nucleotide sequence ID" value="NZ_JAKIKS010000001.1"/>
</dbReference>
<keyword evidence="1 3" id="KW-0378">Hydrolase</keyword>
<organism evidence="3 4">
    <name type="scientific">Shewanella surugensis</name>
    <dbReference type="NCBI Taxonomy" id="212020"/>
    <lineage>
        <taxon>Bacteria</taxon>
        <taxon>Pseudomonadati</taxon>
        <taxon>Pseudomonadota</taxon>
        <taxon>Gammaproteobacteria</taxon>
        <taxon>Alteromonadales</taxon>
        <taxon>Shewanellaceae</taxon>
        <taxon>Shewanella</taxon>
    </lineage>
</organism>
<dbReference type="Pfam" id="PF00561">
    <property type="entry name" value="Abhydrolase_1"/>
    <property type="match status" value="1"/>
</dbReference>
<dbReference type="InterPro" id="IPR050266">
    <property type="entry name" value="AB_hydrolase_sf"/>
</dbReference>
<protein>
    <submittedName>
        <fullName evidence="3">Alpha/beta hydrolase</fullName>
    </submittedName>
</protein>
<dbReference type="SUPFAM" id="SSF53474">
    <property type="entry name" value="alpha/beta-Hydrolases"/>
    <property type="match status" value="1"/>
</dbReference>
<evidence type="ECO:0000313" key="4">
    <source>
        <dbReference type="Proteomes" id="UP001203423"/>
    </source>
</evidence>